<dbReference type="AlphaFoldDB" id="E8RPP7"/>
<dbReference type="eggNOG" id="COG1403">
    <property type="taxonomic scope" value="Bacteria"/>
</dbReference>
<keyword evidence="2" id="KW-0540">Nuclease</keyword>
<dbReference type="Pfam" id="PF01844">
    <property type="entry name" value="HNH"/>
    <property type="match status" value="1"/>
</dbReference>
<dbReference type="KEGG" id="aex:Astex_0326"/>
<dbReference type="InterPro" id="IPR002711">
    <property type="entry name" value="HNH"/>
</dbReference>
<gene>
    <name evidence="2" type="ordered locus">Astex_0326</name>
</gene>
<name>E8RPP7_ASTEC</name>
<dbReference type="RefSeq" id="WP_013477858.1">
    <property type="nucleotide sequence ID" value="NC_014816.1"/>
</dbReference>
<accession>E8RPP7</accession>
<dbReference type="Gene3D" id="1.10.30.50">
    <property type="match status" value="1"/>
</dbReference>
<dbReference type="GO" id="GO:0004519">
    <property type="term" value="F:endonuclease activity"/>
    <property type="evidence" value="ECO:0007669"/>
    <property type="project" value="UniProtKB-KW"/>
</dbReference>
<keyword evidence="3" id="KW-1185">Reference proteome</keyword>
<dbReference type="HOGENOM" id="CLU_108879_2_1_5"/>
<organism evidence="2 3">
    <name type="scientific">Asticcacaulis excentricus (strain ATCC 15261 / DSM 4724 / KCTC 12464 / NCIMB 9791 / VKM B-1370 / CB 48)</name>
    <dbReference type="NCBI Taxonomy" id="573065"/>
    <lineage>
        <taxon>Bacteria</taxon>
        <taxon>Pseudomonadati</taxon>
        <taxon>Pseudomonadota</taxon>
        <taxon>Alphaproteobacteria</taxon>
        <taxon>Caulobacterales</taxon>
        <taxon>Caulobacteraceae</taxon>
        <taxon>Asticcacaulis</taxon>
    </lineage>
</organism>
<proteinExistence type="predicted"/>
<evidence type="ECO:0000313" key="2">
    <source>
        <dbReference type="EMBL" id="ADU12024.1"/>
    </source>
</evidence>
<dbReference type="STRING" id="573065.Astex_0326"/>
<evidence type="ECO:0000259" key="1">
    <source>
        <dbReference type="Pfam" id="PF01844"/>
    </source>
</evidence>
<sequence length="99" mass="11396">MSRPRGGPWRKWYNTAKWADLKQEAHTRDLYTCQMCGRICGGKYPAPDSPTADHKEPHRGSEALFFDINNIQTLCKSPCHDKVKQADEQASVNERGIWY</sequence>
<keyword evidence="2" id="KW-0378">Hydrolase</keyword>
<dbReference type="EMBL" id="CP002395">
    <property type="protein sequence ID" value="ADU12024.1"/>
    <property type="molecule type" value="Genomic_DNA"/>
</dbReference>
<reference evidence="3" key="1">
    <citation type="submission" date="2010-12" db="EMBL/GenBank/DDBJ databases">
        <title>Complete sequence of chromosome 1 of Asticcacaulis excentricus CB 48.</title>
        <authorList>
            <consortium name="US DOE Joint Genome Institute"/>
            <person name="Lucas S."/>
            <person name="Copeland A."/>
            <person name="Lapidus A."/>
            <person name="Cheng J.-F."/>
            <person name="Bruce D."/>
            <person name="Goodwin L."/>
            <person name="Pitluck S."/>
            <person name="Teshima H."/>
            <person name="Davenport K."/>
            <person name="Detter J.C."/>
            <person name="Han C."/>
            <person name="Tapia R."/>
            <person name="Land M."/>
            <person name="Hauser L."/>
            <person name="Jeffries C."/>
            <person name="Kyrpides N."/>
            <person name="Ivanova N."/>
            <person name="Ovchinnikova G."/>
            <person name="Brun Y.V."/>
            <person name="Woyke T."/>
        </authorList>
    </citation>
    <scope>NUCLEOTIDE SEQUENCE [LARGE SCALE GENOMIC DNA]</scope>
    <source>
        <strain evidence="3">ATCC 15261 / DSM 4724 / KCTC 12464 / NCIMB 9791 / VKM B-1370 / CB 48</strain>
    </source>
</reference>
<protein>
    <submittedName>
        <fullName evidence="2">HNH endonuclease</fullName>
    </submittedName>
</protein>
<feature type="domain" description="HNH" evidence="1">
    <location>
        <begin position="33"/>
        <end position="83"/>
    </location>
</feature>
<evidence type="ECO:0000313" key="3">
    <source>
        <dbReference type="Proteomes" id="UP000001492"/>
    </source>
</evidence>
<dbReference type="Proteomes" id="UP000001492">
    <property type="component" value="Chromosome 1"/>
</dbReference>
<dbReference type="GO" id="GO:0003676">
    <property type="term" value="F:nucleic acid binding"/>
    <property type="evidence" value="ECO:0007669"/>
    <property type="project" value="InterPro"/>
</dbReference>
<dbReference type="GO" id="GO:0008270">
    <property type="term" value="F:zinc ion binding"/>
    <property type="evidence" value="ECO:0007669"/>
    <property type="project" value="InterPro"/>
</dbReference>
<keyword evidence="2" id="KW-0255">Endonuclease</keyword>
<dbReference type="OrthoDB" id="5292295at2"/>